<dbReference type="STRING" id="391625.PPSIR1_07033"/>
<dbReference type="InterPro" id="IPR029058">
    <property type="entry name" value="AB_hydrolase_fold"/>
</dbReference>
<keyword evidence="7" id="KW-1185">Reference proteome</keyword>
<evidence type="ECO:0000259" key="5">
    <source>
        <dbReference type="Pfam" id="PF25137"/>
    </source>
</evidence>
<dbReference type="PANTHER" id="PTHR11496:SF102">
    <property type="entry name" value="ALCOHOL DEHYDROGENASE 4"/>
    <property type="match status" value="1"/>
</dbReference>
<evidence type="ECO:0000259" key="3">
    <source>
        <dbReference type="Pfam" id="PF00465"/>
    </source>
</evidence>
<comment type="caution">
    <text evidence="6">The sequence shown here is derived from an EMBL/GenBank/DDBJ whole genome shotgun (WGS) entry which is preliminary data.</text>
</comment>
<protein>
    <submittedName>
        <fullName evidence="6">Iron-containing alcohol dehydrogenase</fullName>
    </submittedName>
</protein>
<dbReference type="InterPro" id="IPR039697">
    <property type="entry name" value="Alcohol_dehydrogenase_Fe"/>
</dbReference>
<feature type="domain" description="Phospholipase/carboxylesterase/thioesterase" evidence="4">
    <location>
        <begin position="430"/>
        <end position="551"/>
    </location>
</feature>
<dbReference type="PANTHER" id="PTHR11496">
    <property type="entry name" value="ALCOHOL DEHYDROGENASE"/>
    <property type="match status" value="1"/>
</dbReference>
<dbReference type="InterPro" id="IPR056798">
    <property type="entry name" value="ADH_Fe_C"/>
</dbReference>
<dbReference type="Pfam" id="PF25137">
    <property type="entry name" value="ADH_Fe_C"/>
    <property type="match status" value="1"/>
</dbReference>
<dbReference type="InterPro" id="IPR001670">
    <property type="entry name" value="ADH_Fe/GldA"/>
</dbReference>
<dbReference type="Gene3D" id="3.40.50.1820">
    <property type="entry name" value="alpha/beta hydrolase"/>
    <property type="match status" value="1"/>
</dbReference>
<sequence>MLEELGAKRVLLLAQSRHREGAERVAAALGERSVGIFDGVTVQVPEDVAAAATQMARERDADWVVAHGGGSAIGVAKAVALELEVRVGAIPTTYAGSERTPIWGRTRAGIKETGRDERVRPQLVIYDPSLAAGLPQALSLLSLLNALAHSVETLYAAEASDAARDAARASLAPLRAGMEALAADPGDLDGRAEALYGAALAGEALGGASMALHHKLAHVLGGEHGLPHAQTHAVLLPHTLAFNGPEAPAMLAAMREVFGDDPARWLAEHMRAWGLPTSLEALGLGRADLGRVVARAVEGAARYPNPRTIDAAGLGGLLDDAWHGRTPIAEHGRRVLADRSGAHAGVPATLAGAPLESARLAVLAVHGRGSNADAFVAQLRSFAGAHEDVAWLAPQALANSWYPHGFQAPWVDNQPQLDGALAALDAAWAELRRALPAERIVVVGFSQGACLALTWLEGAPAELRPKAVLAFSGAPTPRPEALAVADGWAKLRGVPVHLGKSEDDRWVPCEPFDAAAEALRAAGAELSVHRRPGDLHAIHDFDRRALVNHLDPHLEQATP</sequence>
<feature type="domain" description="Alcohol dehydrogenase iron-type/glycerol dehydrogenase GldA" evidence="3">
    <location>
        <begin position="2"/>
        <end position="128"/>
    </location>
</feature>
<dbReference type="GO" id="GO:0046872">
    <property type="term" value="F:metal ion binding"/>
    <property type="evidence" value="ECO:0007669"/>
    <property type="project" value="InterPro"/>
</dbReference>
<dbReference type="EMBL" id="ABCS01000024">
    <property type="protein sequence ID" value="EDM78977.1"/>
    <property type="molecule type" value="Genomic_DNA"/>
</dbReference>
<dbReference type="GO" id="GO:0016787">
    <property type="term" value="F:hydrolase activity"/>
    <property type="evidence" value="ECO:0007669"/>
    <property type="project" value="InterPro"/>
</dbReference>
<dbReference type="Proteomes" id="UP000005801">
    <property type="component" value="Unassembled WGS sequence"/>
</dbReference>
<proteinExistence type="inferred from homology"/>
<feature type="domain" description="Fe-containing alcohol dehydrogenase-like C-terminal" evidence="5">
    <location>
        <begin position="142"/>
        <end position="321"/>
    </location>
</feature>
<dbReference type="Pfam" id="PF00465">
    <property type="entry name" value="Fe-ADH"/>
    <property type="match status" value="1"/>
</dbReference>
<dbReference type="InterPro" id="IPR003140">
    <property type="entry name" value="PLipase/COase/thioEstase"/>
</dbReference>
<dbReference type="SUPFAM" id="SSF56796">
    <property type="entry name" value="Dehydroquinate synthase-like"/>
    <property type="match status" value="1"/>
</dbReference>
<comment type="similarity">
    <text evidence="1">Belongs to the iron-containing alcohol dehydrogenase family.</text>
</comment>
<dbReference type="eggNOG" id="COG1454">
    <property type="taxonomic scope" value="Bacteria"/>
</dbReference>
<keyword evidence="2" id="KW-0560">Oxidoreductase</keyword>
<reference evidence="6 7" key="1">
    <citation type="submission" date="2007-06" db="EMBL/GenBank/DDBJ databases">
        <authorList>
            <person name="Shimkets L."/>
            <person name="Ferriera S."/>
            <person name="Johnson J."/>
            <person name="Kravitz S."/>
            <person name="Beeson K."/>
            <person name="Sutton G."/>
            <person name="Rogers Y.-H."/>
            <person name="Friedman R."/>
            <person name="Frazier M."/>
            <person name="Venter J.C."/>
        </authorList>
    </citation>
    <scope>NUCLEOTIDE SEQUENCE [LARGE SCALE GENOMIC DNA]</scope>
    <source>
        <strain evidence="6 7">SIR-1</strain>
    </source>
</reference>
<dbReference type="Pfam" id="PF02230">
    <property type="entry name" value="Abhydrolase_2"/>
    <property type="match status" value="1"/>
</dbReference>
<evidence type="ECO:0000313" key="7">
    <source>
        <dbReference type="Proteomes" id="UP000005801"/>
    </source>
</evidence>
<gene>
    <name evidence="6" type="ORF">PPSIR1_07033</name>
</gene>
<dbReference type="eggNOG" id="COG0400">
    <property type="taxonomic scope" value="Bacteria"/>
</dbReference>
<evidence type="ECO:0000313" key="6">
    <source>
        <dbReference type="EMBL" id="EDM78977.1"/>
    </source>
</evidence>
<evidence type="ECO:0000256" key="2">
    <source>
        <dbReference type="ARBA" id="ARBA00023002"/>
    </source>
</evidence>
<organism evidence="6 7">
    <name type="scientific">Plesiocystis pacifica SIR-1</name>
    <dbReference type="NCBI Taxonomy" id="391625"/>
    <lineage>
        <taxon>Bacteria</taxon>
        <taxon>Pseudomonadati</taxon>
        <taxon>Myxococcota</taxon>
        <taxon>Polyangia</taxon>
        <taxon>Nannocystales</taxon>
        <taxon>Nannocystaceae</taxon>
        <taxon>Plesiocystis</taxon>
    </lineage>
</organism>
<accession>A6G565</accession>
<dbReference type="GO" id="GO:0004022">
    <property type="term" value="F:alcohol dehydrogenase (NAD+) activity"/>
    <property type="evidence" value="ECO:0007669"/>
    <property type="project" value="TreeGrafter"/>
</dbReference>
<dbReference type="AlphaFoldDB" id="A6G565"/>
<dbReference type="SUPFAM" id="SSF53474">
    <property type="entry name" value="alpha/beta-Hydrolases"/>
    <property type="match status" value="1"/>
</dbReference>
<name>A6G565_9BACT</name>
<evidence type="ECO:0000259" key="4">
    <source>
        <dbReference type="Pfam" id="PF02230"/>
    </source>
</evidence>
<dbReference type="Gene3D" id="1.20.1090.10">
    <property type="entry name" value="Dehydroquinate synthase-like - alpha domain"/>
    <property type="match status" value="1"/>
</dbReference>
<dbReference type="Gene3D" id="3.40.50.1970">
    <property type="match status" value="1"/>
</dbReference>
<evidence type="ECO:0000256" key="1">
    <source>
        <dbReference type="ARBA" id="ARBA00007358"/>
    </source>
</evidence>